<comment type="caution">
    <text evidence="4">The sequence shown here is derived from an EMBL/GenBank/DDBJ whole genome shotgun (WGS) entry which is preliminary data.</text>
</comment>
<evidence type="ECO:0000256" key="2">
    <source>
        <dbReference type="SAM" id="MobiDB-lite"/>
    </source>
</evidence>
<name>A0A644W1R8_9ZZZZ</name>
<evidence type="ECO:0000313" key="4">
    <source>
        <dbReference type="EMBL" id="MPL96433.1"/>
    </source>
</evidence>
<dbReference type="AlphaFoldDB" id="A0A644W1R8"/>
<feature type="domain" description="Lipoyl-binding" evidence="3">
    <location>
        <begin position="72"/>
        <end position="149"/>
    </location>
</feature>
<dbReference type="EMBL" id="VSSQ01000510">
    <property type="protein sequence ID" value="MPL96433.1"/>
    <property type="molecule type" value="Genomic_DNA"/>
</dbReference>
<gene>
    <name evidence="4" type="ORF">SDC9_42613</name>
</gene>
<dbReference type="InterPro" id="IPR050709">
    <property type="entry name" value="Biotin_Carboxyl_Carrier/Decarb"/>
</dbReference>
<accession>A0A644W1R8</accession>
<reference evidence="4" key="1">
    <citation type="submission" date="2019-08" db="EMBL/GenBank/DDBJ databases">
        <authorList>
            <person name="Kucharzyk K."/>
            <person name="Murdoch R.W."/>
            <person name="Higgins S."/>
            <person name="Loffler F."/>
        </authorList>
    </citation>
    <scope>NUCLEOTIDE SEQUENCE</scope>
</reference>
<dbReference type="Pfam" id="PF00364">
    <property type="entry name" value="Biotin_lipoyl"/>
    <property type="match status" value="1"/>
</dbReference>
<evidence type="ECO:0000256" key="1">
    <source>
        <dbReference type="ARBA" id="ARBA00023267"/>
    </source>
</evidence>
<feature type="compositionally biased region" description="Basic and acidic residues" evidence="2">
    <location>
        <begin position="56"/>
        <end position="77"/>
    </location>
</feature>
<dbReference type="InterPro" id="IPR000089">
    <property type="entry name" value="Biotin_lipoyl"/>
</dbReference>
<dbReference type="PANTHER" id="PTHR45266">
    <property type="entry name" value="OXALOACETATE DECARBOXYLASE ALPHA CHAIN"/>
    <property type="match status" value="1"/>
</dbReference>
<dbReference type="PANTHER" id="PTHR45266:SF3">
    <property type="entry name" value="OXALOACETATE DECARBOXYLASE ALPHA CHAIN"/>
    <property type="match status" value="1"/>
</dbReference>
<dbReference type="CDD" id="cd06850">
    <property type="entry name" value="biotinyl_domain"/>
    <property type="match status" value="1"/>
</dbReference>
<dbReference type="PROSITE" id="PS50968">
    <property type="entry name" value="BIOTINYL_LIPOYL"/>
    <property type="match status" value="1"/>
</dbReference>
<sequence>MKKFNFTINGDDFAVRVKKIEGDIADIEVNGTPYSVKIHQEIKTTKTPVVLVRKDVQTKQGDDRAKENLKPVSESKRPSAKTIKSPLPGKIVKVNVAVGETFREGDILLIMESMKMENNILAERSGKVVKICAPVGHTVLQDEVLFEIE</sequence>
<keyword evidence="1" id="KW-0092">Biotin</keyword>
<dbReference type="Gene3D" id="2.40.50.100">
    <property type="match status" value="1"/>
</dbReference>
<organism evidence="4">
    <name type="scientific">bioreactor metagenome</name>
    <dbReference type="NCBI Taxonomy" id="1076179"/>
    <lineage>
        <taxon>unclassified sequences</taxon>
        <taxon>metagenomes</taxon>
        <taxon>ecological metagenomes</taxon>
    </lineage>
</organism>
<proteinExistence type="predicted"/>
<feature type="region of interest" description="Disordered" evidence="2">
    <location>
        <begin position="56"/>
        <end position="82"/>
    </location>
</feature>
<dbReference type="FunFam" id="2.40.50.100:FF:000003">
    <property type="entry name" value="Acetyl-CoA carboxylase biotin carboxyl carrier protein"/>
    <property type="match status" value="1"/>
</dbReference>
<protein>
    <recommendedName>
        <fullName evidence="3">Lipoyl-binding domain-containing protein</fullName>
    </recommendedName>
</protein>
<dbReference type="InterPro" id="IPR011053">
    <property type="entry name" value="Single_hybrid_motif"/>
</dbReference>
<dbReference type="SUPFAM" id="SSF51230">
    <property type="entry name" value="Single hybrid motif"/>
    <property type="match status" value="1"/>
</dbReference>
<evidence type="ECO:0000259" key="3">
    <source>
        <dbReference type="PROSITE" id="PS50968"/>
    </source>
</evidence>